<dbReference type="Pfam" id="PF10335">
    <property type="entry name" value="DUF294_C"/>
    <property type="match status" value="1"/>
</dbReference>
<evidence type="ECO:0000313" key="5">
    <source>
        <dbReference type="Proteomes" id="UP001320159"/>
    </source>
</evidence>
<sequence length="602" mass="67770">MRLSFSHKLQSESDIRSIQSLEDNGFSCCEIFFADRESLDEQTLNMIDEVSATTNLLLTAHLPYKNINIASVYPYVWESSTDILCKIIDDVSDYVEIVTVHTGYASPSISGSMDRAVENNILALAKMCDCASQYDLMVGVENAMNERFLVGKTFSEMERLFNGVDRGNLGLTLDIGHAHLTGNIEDYLDKKEYIIEIHAHDNFGYSDEHLPIGEGKINWASIYELVKDLDCPWVIENKCMDDALKSIKYVQGLSSESGTYFRLNQLIRAIRSANSPRALLSVNNDMIDLSENALKLGGTGSIVNYIVSSCRDAMACRVSELVLEDLEKTTGQPKHKFALIATGSFGRAEMSVESDQDTVLVLDDKADEKDREYLRIFSENLVNGLASAGFDKCKGNMMASNPKWRGTTSELISHLDSNYERSVIMDSRYIFGDRPLANRFLKTLHYKLHTDPWYAIELAISAINAEVGLEGDSLKIEFFADAEDAFNIKKYGFRIFSASVKALSAKYGITKTNIADRLWKLQDLEVIDKEAFKRYMFAYDQMARVMMIGYVHNIKRGVVSNEFVQPYLLSKKDREGLKEALRIVKELQGVCSSQFAIAKSML</sequence>
<dbReference type="GO" id="GO:0003677">
    <property type="term" value="F:DNA binding"/>
    <property type="evidence" value="ECO:0007669"/>
    <property type="project" value="InterPro"/>
</dbReference>
<dbReference type="GO" id="GO:0008270">
    <property type="term" value="F:zinc ion binding"/>
    <property type="evidence" value="ECO:0007669"/>
    <property type="project" value="InterPro"/>
</dbReference>
<dbReference type="InterPro" id="IPR013022">
    <property type="entry name" value="Xyl_isomerase-like_TIM-brl"/>
</dbReference>
<keyword evidence="5" id="KW-1185">Reference proteome</keyword>
<keyword evidence="4" id="KW-0540">Nuclease</keyword>
<evidence type="ECO:0000259" key="3">
    <source>
        <dbReference type="Pfam" id="PF10335"/>
    </source>
</evidence>
<comment type="caution">
    <text evidence="4">The sequence shown here is derived from an EMBL/GenBank/DDBJ whole genome shotgun (WGS) entry which is preliminary data.</text>
</comment>
<dbReference type="InterPro" id="IPR001719">
    <property type="entry name" value="AP_endonuc_2"/>
</dbReference>
<feature type="domain" description="DUF294" evidence="3">
    <location>
        <begin position="473"/>
        <end position="595"/>
    </location>
</feature>
<dbReference type="Pfam" id="PF01261">
    <property type="entry name" value="AP_endonuc_2"/>
    <property type="match status" value="1"/>
</dbReference>
<evidence type="ECO:0000313" key="4">
    <source>
        <dbReference type="EMBL" id="MCD1295608.1"/>
    </source>
</evidence>
<dbReference type="InterPro" id="IPR018821">
    <property type="entry name" value="DUF294_put_nucleoTrafse_sb-bd"/>
</dbReference>
<dbReference type="SMART" id="SM00518">
    <property type="entry name" value="AP2Ec"/>
    <property type="match status" value="1"/>
</dbReference>
<dbReference type="Proteomes" id="UP001320159">
    <property type="component" value="Unassembled WGS sequence"/>
</dbReference>
<evidence type="ECO:0000259" key="2">
    <source>
        <dbReference type="Pfam" id="PF03445"/>
    </source>
</evidence>
<proteinExistence type="predicted"/>
<dbReference type="PANTHER" id="PTHR12110:SF21">
    <property type="entry name" value="XYLOSE ISOMERASE-LIKE TIM BARREL DOMAIN-CONTAINING PROTEIN"/>
    <property type="match status" value="1"/>
</dbReference>
<keyword evidence="4" id="KW-0378">Hydrolase</keyword>
<dbReference type="PANTHER" id="PTHR12110">
    <property type="entry name" value="HYDROXYPYRUVATE ISOMERASE"/>
    <property type="match status" value="1"/>
</dbReference>
<dbReference type="GO" id="GO:0004519">
    <property type="term" value="F:endonuclease activity"/>
    <property type="evidence" value="ECO:0007669"/>
    <property type="project" value="UniProtKB-KW"/>
</dbReference>
<dbReference type="GO" id="GO:0008773">
    <property type="term" value="F:[protein-PII] uridylyltransferase activity"/>
    <property type="evidence" value="ECO:0007669"/>
    <property type="project" value="InterPro"/>
</dbReference>
<name>A0AAP2RE04_9EURY</name>
<dbReference type="SUPFAM" id="SSF51658">
    <property type="entry name" value="Xylose isomerase-like"/>
    <property type="match status" value="1"/>
</dbReference>
<dbReference type="SUPFAM" id="SSF81301">
    <property type="entry name" value="Nucleotidyltransferase"/>
    <property type="match status" value="1"/>
</dbReference>
<accession>A0AAP2RE04</accession>
<dbReference type="InterPro" id="IPR005105">
    <property type="entry name" value="GlnD_Uridyltrans_N"/>
</dbReference>
<dbReference type="AlphaFoldDB" id="A0AAP2RE04"/>
<dbReference type="InterPro" id="IPR050312">
    <property type="entry name" value="IolE/XylAMocC-like"/>
</dbReference>
<dbReference type="Gene3D" id="3.20.20.150">
    <property type="entry name" value="Divalent-metal-dependent TIM barrel enzymes"/>
    <property type="match status" value="1"/>
</dbReference>
<protein>
    <submittedName>
        <fullName evidence="4">Endonuclease</fullName>
    </submittedName>
</protein>
<feature type="domain" description="Xylose isomerase-like TIM barrel" evidence="1">
    <location>
        <begin position="20"/>
        <end position="235"/>
    </location>
</feature>
<dbReference type="RefSeq" id="WP_230742465.1">
    <property type="nucleotide sequence ID" value="NZ_PGCK01000009.1"/>
</dbReference>
<dbReference type="GO" id="GO:0006281">
    <property type="term" value="P:DNA repair"/>
    <property type="evidence" value="ECO:0007669"/>
    <property type="project" value="InterPro"/>
</dbReference>
<dbReference type="EMBL" id="PGCK01000009">
    <property type="protein sequence ID" value="MCD1295608.1"/>
    <property type="molecule type" value="Genomic_DNA"/>
</dbReference>
<dbReference type="InterPro" id="IPR043519">
    <property type="entry name" value="NT_sf"/>
</dbReference>
<evidence type="ECO:0000259" key="1">
    <source>
        <dbReference type="Pfam" id="PF01261"/>
    </source>
</evidence>
<dbReference type="CDD" id="cd05401">
    <property type="entry name" value="NT_GlnE_GlnD_like"/>
    <property type="match status" value="1"/>
</dbReference>
<organism evidence="4 5">
    <name type="scientific">Methanooceanicella nereidis</name>
    <dbReference type="NCBI Taxonomy" id="2052831"/>
    <lineage>
        <taxon>Archaea</taxon>
        <taxon>Methanobacteriati</taxon>
        <taxon>Methanobacteriota</taxon>
        <taxon>Stenosarchaea group</taxon>
        <taxon>Methanomicrobia</taxon>
        <taxon>Methanocellales</taxon>
        <taxon>Methanocellaceae</taxon>
        <taxon>Methanooceanicella</taxon>
    </lineage>
</organism>
<feature type="domain" description="Protein-PII uridylyltransferase N-terminal" evidence="2">
    <location>
        <begin position="293"/>
        <end position="415"/>
    </location>
</feature>
<dbReference type="InterPro" id="IPR036237">
    <property type="entry name" value="Xyl_isomerase-like_sf"/>
</dbReference>
<dbReference type="Gene3D" id="3.30.460.10">
    <property type="entry name" value="Beta Polymerase, domain 2"/>
    <property type="match status" value="1"/>
</dbReference>
<keyword evidence="4" id="KW-0255">Endonuclease</keyword>
<reference evidence="4 5" key="1">
    <citation type="submission" date="2017-11" db="EMBL/GenBank/DDBJ databases">
        <title>Isolation and Characterization of Family Methanocellaceae Species from Potential Methane Hydrate Area Offshore Southwestern Taiwan.</title>
        <authorList>
            <person name="Zhang W.-L."/>
            <person name="Chen W.-C."/>
            <person name="Lai M.-C."/>
            <person name="Chen S.-C."/>
        </authorList>
    </citation>
    <scope>NUCLEOTIDE SEQUENCE [LARGE SCALE GENOMIC DNA]</scope>
    <source>
        <strain evidence="4 5">CWC-04</strain>
    </source>
</reference>
<gene>
    <name evidence="4" type="ORF">CUJ83_11420</name>
</gene>
<dbReference type="Pfam" id="PF03445">
    <property type="entry name" value="DUF294"/>
    <property type="match status" value="1"/>
</dbReference>